<dbReference type="HAMAP" id="MF_00187">
    <property type="entry name" value="FdhD"/>
    <property type="match status" value="1"/>
</dbReference>
<proteinExistence type="inferred from homology"/>
<dbReference type="PANTHER" id="PTHR30592">
    <property type="entry name" value="FORMATE DEHYDROGENASE"/>
    <property type="match status" value="1"/>
</dbReference>
<dbReference type="GO" id="GO:0016783">
    <property type="term" value="F:sulfurtransferase activity"/>
    <property type="evidence" value="ECO:0007669"/>
    <property type="project" value="InterPro"/>
</dbReference>
<feature type="active site" description="Cysteine persulfide intermediate" evidence="3">
    <location>
        <position position="122"/>
    </location>
</feature>
<accession>A0A3A1WGI9</accession>
<comment type="caution">
    <text evidence="4">The sequence shown here is derived from an EMBL/GenBank/DDBJ whole genome shotgun (WGS) entry which is preliminary data.</text>
</comment>
<dbReference type="InterPro" id="IPR003786">
    <property type="entry name" value="FdhD"/>
</dbReference>
<dbReference type="Gene3D" id="3.10.20.10">
    <property type="match status" value="1"/>
</dbReference>
<name>A0A3A1WGI9_9HYPH</name>
<comment type="similarity">
    <text evidence="3">Belongs to the FdhD family.</text>
</comment>
<dbReference type="EMBL" id="QYRN01000016">
    <property type="protein sequence ID" value="RIX97302.1"/>
    <property type="molecule type" value="Genomic_DNA"/>
</dbReference>
<dbReference type="Pfam" id="PF02634">
    <property type="entry name" value="FdhD-NarQ"/>
    <property type="match status" value="1"/>
</dbReference>
<keyword evidence="1 3" id="KW-0963">Cytoplasm</keyword>
<sequence>MVDASEVSVSPGDETEWALPAATLRFRSGRFEAGTRALPAEVAVAISVNGSTHAVMMATPADLEDLALGLALNEGIVETPSQIEGLEIASSEAGLECRLWLRPERAAGYVVRRRQMTGPVGCGLCGVESLELAARALPAVGPGVPVRPEAIVAAMAAMGEGQRLGRRTRAAHAAAFASTEGDALCVREDVGRHNALDKVAGHLAREGIDPAGGFLVLTSRVSVELIQKAAAMGCALLAAVSVPTGLAVAEAERAGITLVAVVRGEEFEVFTHPGRIVGAGEADPPLARSLG</sequence>
<dbReference type="InterPro" id="IPR016193">
    <property type="entry name" value="Cytidine_deaminase-like"/>
</dbReference>
<comment type="subcellular location">
    <subcellularLocation>
        <location evidence="3">Cytoplasm</location>
    </subcellularLocation>
</comment>
<evidence type="ECO:0000256" key="2">
    <source>
        <dbReference type="ARBA" id="ARBA00023150"/>
    </source>
</evidence>
<dbReference type="Gene3D" id="3.40.140.10">
    <property type="entry name" value="Cytidine Deaminase, domain 2"/>
    <property type="match status" value="1"/>
</dbReference>
<protein>
    <recommendedName>
        <fullName evidence="3">Sulfur carrier protein FdhD</fullName>
    </recommendedName>
</protein>
<organism evidence="4 5">
    <name type="scientific">Aureimonas flava</name>
    <dbReference type="NCBI Taxonomy" id="2320271"/>
    <lineage>
        <taxon>Bacteria</taxon>
        <taxon>Pseudomonadati</taxon>
        <taxon>Pseudomonadota</taxon>
        <taxon>Alphaproteobacteria</taxon>
        <taxon>Hyphomicrobiales</taxon>
        <taxon>Aurantimonadaceae</taxon>
        <taxon>Aureimonas</taxon>
    </lineage>
</organism>
<dbReference type="Proteomes" id="UP000265750">
    <property type="component" value="Unassembled WGS sequence"/>
</dbReference>
<dbReference type="GO" id="GO:0005737">
    <property type="term" value="C:cytoplasm"/>
    <property type="evidence" value="ECO:0007669"/>
    <property type="project" value="UniProtKB-SubCell"/>
</dbReference>
<evidence type="ECO:0000256" key="1">
    <source>
        <dbReference type="ARBA" id="ARBA00022490"/>
    </source>
</evidence>
<comment type="function">
    <text evidence="3">Required for formate dehydrogenase (FDH) activity. Acts as a sulfur carrier protein that transfers sulfur from IscS to the molybdenum cofactor prior to its insertion into FDH.</text>
</comment>
<dbReference type="PANTHER" id="PTHR30592:SF1">
    <property type="entry name" value="SULFUR CARRIER PROTEIN FDHD"/>
    <property type="match status" value="1"/>
</dbReference>
<dbReference type="SUPFAM" id="SSF53927">
    <property type="entry name" value="Cytidine deaminase-like"/>
    <property type="match status" value="1"/>
</dbReference>
<comment type="caution">
    <text evidence="3">Lacks conserved residue(s) required for the propagation of feature annotation.</text>
</comment>
<dbReference type="RefSeq" id="WP_119541656.1">
    <property type="nucleotide sequence ID" value="NZ_QYRN01000016.1"/>
</dbReference>
<dbReference type="GO" id="GO:0097163">
    <property type="term" value="F:sulfur carrier activity"/>
    <property type="evidence" value="ECO:0007669"/>
    <property type="project" value="UniProtKB-UniRule"/>
</dbReference>
<gene>
    <name evidence="3 4" type="primary">fdhD</name>
    <name evidence="4" type="ORF">D3218_18990</name>
</gene>
<evidence type="ECO:0000313" key="4">
    <source>
        <dbReference type="EMBL" id="RIX97302.1"/>
    </source>
</evidence>
<evidence type="ECO:0000256" key="3">
    <source>
        <dbReference type="HAMAP-Rule" id="MF_00187"/>
    </source>
</evidence>
<keyword evidence="4" id="KW-0808">Transferase</keyword>
<dbReference type="GO" id="GO:0006777">
    <property type="term" value="P:Mo-molybdopterin cofactor biosynthetic process"/>
    <property type="evidence" value="ECO:0007669"/>
    <property type="project" value="UniProtKB-UniRule"/>
</dbReference>
<evidence type="ECO:0000313" key="5">
    <source>
        <dbReference type="Proteomes" id="UP000265750"/>
    </source>
</evidence>
<dbReference type="NCBIfam" id="TIGR00129">
    <property type="entry name" value="fdhD_narQ"/>
    <property type="match status" value="1"/>
</dbReference>
<dbReference type="OrthoDB" id="3197277at2"/>
<keyword evidence="2 3" id="KW-0501">Molybdenum cofactor biosynthesis</keyword>
<dbReference type="AlphaFoldDB" id="A0A3A1WGI9"/>
<dbReference type="PIRSF" id="PIRSF015626">
    <property type="entry name" value="FdhD"/>
    <property type="match status" value="1"/>
</dbReference>
<keyword evidence="5" id="KW-1185">Reference proteome</keyword>
<reference evidence="5" key="1">
    <citation type="submission" date="2018-09" db="EMBL/GenBank/DDBJ databases">
        <authorList>
            <person name="Tuo L."/>
        </authorList>
    </citation>
    <scope>NUCLEOTIDE SEQUENCE [LARGE SCALE GENOMIC DNA]</scope>
    <source>
        <strain evidence="5">M2BS4Y-1</strain>
    </source>
</reference>